<reference evidence="1 2" key="1">
    <citation type="submission" date="2024-01" db="EMBL/GenBank/DDBJ databases">
        <title>Genome assemblies of Stephania.</title>
        <authorList>
            <person name="Yang L."/>
        </authorList>
    </citation>
    <scope>NUCLEOTIDE SEQUENCE [LARGE SCALE GENOMIC DNA]</scope>
    <source>
        <strain evidence="1">YNDBR</strain>
        <tissue evidence="1">Leaf</tissue>
    </source>
</reference>
<evidence type="ECO:0000313" key="2">
    <source>
        <dbReference type="Proteomes" id="UP001420932"/>
    </source>
</evidence>
<dbReference type="AlphaFoldDB" id="A0AAP0Q3C6"/>
<comment type="caution">
    <text evidence="1">The sequence shown here is derived from an EMBL/GenBank/DDBJ whole genome shotgun (WGS) entry which is preliminary data.</text>
</comment>
<sequence length="151" mass="17399">MSGVRELSGCMVHWIPSSDNNRVRSAAPLIGCGHTRESTDAEERWAPQRIVNRLRWRKEWGPAEKRSVEVEVRQIKDGEASEGDRDTWGPDLPPRFLLACFCFRGPVRYTCHANATSLDFPNTSSPFWRKDELRDRRQREGIDVSEISIFP</sequence>
<proteinExistence type="predicted"/>
<name>A0AAP0Q3C6_9MAGN</name>
<evidence type="ECO:0000313" key="1">
    <source>
        <dbReference type="EMBL" id="KAK9164424.1"/>
    </source>
</evidence>
<protein>
    <submittedName>
        <fullName evidence="1">Uncharacterized protein</fullName>
    </submittedName>
</protein>
<accession>A0AAP0Q3C6</accession>
<dbReference type="EMBL" id="JBBNAF010000002">
    <property type="protein sequence ID" value="KAK9164424.1"/>
    <property type="molecule type" value="Genomic_DNA"/>
</dbReference>
<gene>
    <name evidence="1" type="ORF">Syun_005326</name>
</gene>
<keyword evidence="2" id="KW-1185">Reference proteome</keyword>
<organism evidence="1 2">
    <name type="scientific">Stephania yunnanensis</name>
    <dbReference type="NCBI Taxonomy" id="152371"/>
    <lineage>
        <taxon>Eukaryota</taxon>
        <taxon>Viridiplantae</taxon>
        <taxon>Streptophyta</taxon>
        <taxon>Embryophyta</taxon>
        <taxon>Tracheophyta</taxon>
        <taxon>Spermatophyta</taxon>
        <taxon>Magnoliopsida</taxon>
        <taxon>Ranunculales</taxon>
        <taxon>Menispermaceae</taxon>
        <taxon>Menispermoideae</taxon>
        <taxon>Cissampelideae</taxon>
        <taxon>Stephania</taxon>
    </lineage>
</organism>
<dbReference type="Proteomes" id="UP001420932">
    <property type="component" value="Unassembled WGS sequence"/>
</dbReference>